<feature type="region of interest" description="Disordered" evidence="1">
    <location>
        <begin position="112"/>
        <end position="316"/>
    </location>
</feature>
<dbReference type="RefSeq" id="XP_021097086.1">
    <property type="nucleotide sequence ID" value="XM_021241427.1"/>
</dbReference>
<sequence length="351" mass="38054">MTIFTATRIKQNRHKLNLPLTTEIGVEIFWGEKKRIQWLSSSQSFKPSESTLRPVRRRAELTVSARPGAGARGLSPRPENKRDSQPLSSAALSITSTSKAVACAVISTAGNVTTRPTAQTTTSARAMVSGASGPRGGQRAARAPPSFLGHPFSLRSSRRARDPAQLHRCDLPASGSSHRGRPRPPRLQRGGGLRRGKPRPHLAPPESRKQAAKAWRDARESTIPEKPRAALLGSARSPRGPRAPPARRDLGRLRTRPAAARSPRTPGHVPQRRPPASARRLWPRHSPEVPRPPVPQHPSGESRAAPQEAKTAPRNPVKLKLGCEVGWVPALGSGRHRTRLALHCSSAPDEP</sequence>
<feature type="compositionally biased region" description="Basic residues" evidence="1">
    <location>
        <begin position="178"/>
        <end position="200"/>
    </location>
</feature>
<proteinExistence type="predicted"/>
<protein>
    <submittedName>
        <fullName evidence="3">Basic salivary proline-rich protein 1-like</fullName>
    </submittedName>
</protein>
<feature type="compositionally biased region" description="Low complexity" evidence="1">
    <location>
        <begin position="256"/>
        <end position="266"/>
    </location>
</feature>
<keyword evidence="2" id="KW-1185">Reference proteome</keyword>
<reference evidence="3" key="1">
    <citation type="submission" date="2025-08" db="UniProtKB">
        <authorList>
            <consortium name="RefSeq"/>
        </authorList>
    </citation>
    <scope>IDENTIFICATION</scope>
</reference>
<feature type="compositionally biased region" description="Polar residues" evidence="1">
    <location>
        <begin position="41"/>
        <end position="51"/>
    </location>
</feature>
<evidence type="ECO:0000256" key="1">
    <source>
        <dbReference type="SAM" id="MobiDB-lite"/>
    </source>
</evidence>
<dbReference type="GeneID" id="110345137"/>
<dbReference type="Proteomes" id="UP000694906">
    <property type="component" value="Unplaced"/>
</dbReference>
<dbReference type="AlphaFoldDB" id="A0AAX6RK85"/>
<name>A0AAX6RK85_HETGA</name>
<feature type="compositionally biased region" description="Basic and acidic residues" evidence="1">
    <location>
        <begin position="159"/>
        <end position="170"/>
    </location>
</feature>
<feature type="compositionally biased region" description="Low complexity" evidence="1">
    <location>
        <begin position="113"/>
        <end position="126"/>
    </location>
</feature>
<feature type="compositionally biased region" description="Basic and acidic residues" evidence="1">
    <location>
        <begin position="206"/>
        <end position="228"/>
    </location>
</feature>
<evidence type="ECO:0000313" key="2">
    <source>
        <dbReference type="Proteomes" id="UP000694906"/>
    </source>
</evidence>
<gene>
    <name evidence="3" type="primary">LOC110345137</name>
</gene>
<accession>A0AAX6RK85</accession>
<organism evidence="2 3">
    <name type="scientific">Heterocephalus glaber</name>
    <name type="common">Naked mole rat</name>
    <dbReference type="NCBI Taxonomy" id="10181"/>
    <lineage>
        <taxon>Eukaryota</taxon>
        <taxon>Metazoa</taxon>
        <taxon>Chordata</taxon>
        <taxon>Craniata</taxon>
        <taxon>Vertebrata</taxon>
        <taxon>Euteleostomi</taxon>
        <taxon>Mammalia</taxon>
        <taxon>Eutheria</taxon>
        <taxon>Euarchontoglires</taxon>
        <taxon>Glires</taxon>
        <taxon>Rodentia</taxon>
        <taxon>Hystricomorpha</taxon>
        <taxon>Bathyergidae</taxon>
        <taxon>Heterocephalus</taxon>
    </lineage>
</organism>
<feature type="region of interest" description="Disordered" evidence="1">
    <location>
        <begin position="41"/>
        <end position="91"/>
    </location>
</feature>
<evidence type="ECO:0000313" key="3">
    <source>
        <dbReference type="RefSeq" id="XP_021097086.1"/>
    </source>
</evidence>